<accession>A0ACC3C801</accession>
<evidence type="ECO:0000313" key="2">
    <source>
        <dbReference type="Proteomes" id="UP000798662"/>
    </source>
</evidence>
<sequence length="324" mass="32185">MTTLETATVYPPSEDTYLLLDVLAADVPTLPLLATLPPCPPPRRRRRQQRRPPPPSPPPLHVLEIGCGSGVVITDLAARLTAATARPVVAAATDISGHAAAATRAASAGAVAVVRADLFGSCWREFSTPWRSPAAGGVGATTTDAVEGASPAVGREGRGGGGGGRWDVVVFNPPYVPTSAEELDAAVAGGGIEASWAGGADGRVVIDRFLAVVGDEVRDGGVVYLLLLAANRPEEVAAAASAVGFDAVTVGRRWGGAERLCVLRLTRRPRGGGVAVATAPVTAAGSASGATASAGATAAVGGRAGRGGGAGEGAVAPASFGKVL</sequence>
<organism evidence="1 2">
    <name type="scientific">Pyropia yezoensis</name>
    <name type="common">Susabi-nori</name>
    <name type="synonym">Porphyra yezoensis</name>
    <dbReference type="NCBI Taxonomy" id="2788"/>
    <lineage>
        <taxon>Eukaryota</taxon>
        <taxon>Rhodophyta</taxon>
        <taxon>Bangiophyceae</taxon>
        <taxon>Bangiales</taxon>
        <taxon>Bangiaceae</taxon>
        <taxon>Pyropia</taxon>
    </lineage>
</organism>
<reference evidence="1" key="1">
    <citation type="submission" date="2019-11" db="EMBL/GenBank/DDBJ databases">
        <title>Nori genome reveals adaptations in red seaweeds to the harsh intertidal environment.</title>
        <authorList>
            <person name="Wang D."/>
            <person name="Mao Y."/>
        </authorList>
    </citation>
    <scope>NUCLEOTIDE SEQUENCE</scope>
    <source>
        <tissue evidence="1">Gametophyte</tissue>
    </source>
</reference>
<keyword evidence="2" id="KW-1185">Reference proteome</keyword>
<dbReference type="Proteomes" id="UP000798662">
    <property type="component" value="Chromosome 2"/>
</dbReference>
<gene>
    <name evidence="1" type="ORF">I4F81_008454</name>
</gene>
<protein>
    <submittedName>
        <fullName evidence="1">Uncharacterized protein</fullName>
    </submittedName>
</protein>
<dbReference type="EMBL" id="CM020619">
    <property type="protein sequence ID" value="KAK1865932.1"/>
    <property type="molecule type" value="Genomic_DNA"/>
</dbReference>
<evidence type="ECO:0000313" key="1">
    <source>
        <dbReference type="EMBL" id="KAK1865932.1"/>
    </source>
</evidence>
<comment type="caution">
    <text evidence="1">The sequence shown here is derived from an EMBL/GenBank/DDBJ whole genome shotgun (WGS) entry which is preliminary data.</text>
</comment>
<name>A0ACC3C801_PYRYE</name>
<proteinExistence type="predicted"/>